<evidence type="ECO:0000313" key="3">
    <source>
        <dbReference type="Proteomes" id="UP000323506"/>
    </source>
</evidence>
<accession>A0A5D2CIA2</accession>
<reference evidence="2 3" key="1">
    <citation type="submission" date="2019-06" db="EMBL/GenBank/DDBJ databases">
        <title>WGS assembly of Gossypium darwinii.</title>
        <authorList>
            <person name="Chen Z.J."/>
            <person name="Sreedasyam A."/>
            <person name="Ando A."/>
            <person name="Song Q."/>
            <person name="De L."/>
            <person name="Hulse-Kemp A."/>
            <person name="Ding M."/>
            <person name="Ye W."/>
            <person name="Kirkbride R."/>
            <person name="Jenkins J."/>
            <person name="Plott C."/>
            <person name="Lovell J."/>
            <person name="Lin Y.-M."/>
            <person name="Vaughn R."/>
            <person name="Liu B."/>
            <person name="Li W."/>
            <person name="Simpson S."/>
            <person name="Scheffler B."/>
            <person name="Saski C."/>
            <person name="Grover C."/>
            <person name="Hu G."/>
            <person name="Conover J."/>
            <person name="Carlson J."/>
            <person name="Shu S."/>
            <person name="Boston L."/>
            <person name="Williams M."/>
            <person name="Peterson D."/>
            <person name="Mcgee K."/>
            <person name="Jones D."/>
            <person name="Wendel J."/>
            <person name="Stelly D."/>
            <person name="Grimwood J."/>
            <person name="Schmutz J."/>
        </authorList>
    </citation>
    <scope>NUCLEOTIDE SEQUENCE [LARGE SCALE GENOMIC DNA]</scope>
    <source>
        <strain evidence="2">1808015.09</strain>
    </source>
</reference>
<evidence type="ECO:0000313" key="2">
    <source>
        <dbReference type="EMBL" id="TYG67882.1"/>
    </source>
</evidence>
<proteinExistence type="predicted"/>
<dbReference type="Proteomes" id="UP000323506">
    <property type="component" value="Chromosome D05"/>
</dbReference>
<protein>
    <submittedName>
        <fullName evidence="2">Uncharacterized protein</fullName>
    </submittedName>
</protein>
<keyword evidence="1" id="KW-0732">Signal</keyword>
<dbReference type="AlphaFoldDB" id="A0A5D2CIA2"/>
<organism evidence="2 3">
    <name type="scientific">Gossypium darwinii</name>
    <name type="common">Darwin's cotton</name>
    <name type="synonym">Gossypium barbadense var. darwinii</name>
    <dbReference type="NCBI Taxonomy" id="34276"/>
    <lineage>
        <taxon>Eukaryota</taxon>
        <taxon>Viridiplantae</taxon>
        <taxon>Streptophyta</taxon>
        <taxon>Embryophyta</taxon>
        <taxon>Tracheophyta</taxon>
        <taxon>Spermatophyta</taxon>
        <taxon>Magnoliopsida</taxon>
        <taxon>eudicotyledons</taxon>
        <taxon>Gunneridae</taxon>
        <taxon>Pentapetalae</taxon>
        <taxon>rosids</taxon>
        <taxon>malvids</taxon>
        <taxon>Malvales</taxon>
        <taxon>Malvaceae</taxon>
        <taxon>Malvoideae</taxon>
        <taxon>Gossypium</taxon>
    </lineage>
</organism>
<gene>
    <name evidence="2" type="ORF">ES288_D05G110400v1</name>
</gene>
<feature type="chain" id="PRO_5022710551" evidence="1">
    <location>
        <begin position="21"/>
        <end position="50"/>
    </location>
</feature>
<name>A0A5D2CIA2_GOSDA</name>
<evidence type="ECO:0000256" key="1">
    <source>
        <dbReference type="SAM" id="SignalP"/>
    </source>
</evidence>
<keyword evidence="3" id="KW-1185">Reference proteome</keyword>
<feature type="signal peptide" evidence="1">
    <location>
        <begin position="1"/>
        <end position="20"/>
    </location>
</feature>
<dbReference type="EMBL" id="CM017705">
    <property type="protein sequence ID" value="TYG67882.1"/>
    <property type="molecule type" value="Genomic_DNA"/>
</dbReference>
<sequence length="50" mass="5687">MLYFAKILCCFAIRNMGISCALVHHMLLRCGTAVWSKQASRPNQCLVRCQ</sequence>